<dbReference type="Pfam" id="PF13367">
    <property type="entry name" value="PrsW-protease"/>
    <property type="match status" value="1"/>
</dbReference>
<keyword evidence="1" id="KW-0472">Membrane</keyword>
<reference evidence="2 3" key="1">
    <citation type="journal article" date="2015" name="Nature">
        <title>rRNA introns, odd ribosomes, and small enigmatic genomes across a large radiation of phyla.</title>
        <authorList>
            <person name="Brown C.T."/>
            <person name="Hug L.A."/>
            <person name="Thomas B.C."/>
            <person name="Sharon I."/>
            <person name="Castelle C.J."/>
            <person name="Singh A."/>
            <person name="Wilkins M.J."/>
            <person name="Williams K.H."/>
            <person name="Banfield J.F."/>
        </authorList>
    </citation>
    <scope>NUCLEOTIDE SEQUENCE [LARGE SCALE GENOMIC DNA]</scope>
</reference>
<dbReference type="Proteomes" id="UP000034301">
    <property type="component" value="Unassembled WGS sequence"/>
</dbReference>
<comment type="caution">
    <text evidence="2">The sequence shown here is derived from an EMBL/GenBank/DDBJ whole genome shotgun (WGS) entry which is preliminary data.</text>
</comment>
<accession>A0A0G0QTF0</accession>
<evidence type="ECO:0000256" key="1">
    <source>
        <dbReference type="SAM" id="Phobius"/>
    </source>
</evidence>
<evidence type="ECO:0000313" key="2">
    <source>
        <dbReference type="EMBL" id="KKR43493.1"/>
    </source>
</evidence>
<feature type="transmembrane region" description="Helical" evidence="1">
    <location>
        <begin position="177"/>
        <end position="198"/>
    </location>
</feature>
<protein>
    <recommendedName>
        <fullName evidence="4">Protease PrsW</fullName>
    </recommendedName>
</protein>
<dbReference type="InterPro" id="IPR026898">
    <property type="entry name" value="PrsW"/>
</dbReference>
<name>A0A0G0QTF0_9BACT</name>
<feature type="transmembrane region" description="Helical" evidence="1">
    <location>
        <begin position="76"/>
        <end position="95"/>
    </location>
</feature>
<gene>
    <name evidence="2" type="ORF">UT78_C0003G0012</name>
</gene>
<feature type="transmembrane region" description="Helical" evidence="1">
    <location>
        <begin position="12"/>
        <end position="30"/>
    </location>
</feature>
<evidence type="ECO:0008006" key="4">
    <source>
        <dbReference type="Google" id="ProtNLM"/>
    </source>
</evidence>
<feature type="transmembrane region" description="Helical" evidence="1">
    <location>
        <begin position="150"/>
        <end position="170"/>
    </location>
</feature>
<dbReference type="PANTHER" id="PTHR36844:SF1">
    <property type="entry name" value="PROTEASE PRSW"/>
    <property type="match status" value="1"/>
</dbReference>
<feature type="transmembrane region" description="Helical" evidence="1">
    <location>
        <begin position="42"/>
        <end position="64"/>
    </location>
</feature>
<sequence length="235" mass="26372">MALLTTNPKLLVIAFLGGLIPSLLWLWFWLKEDDKHPEPKSMLSIVFIMGMLAVMVVLPIQKFIQTHIGSSNLEVILWASAEEILKYFAVLAVLYKTTIAEEPIDWPIYLVTAALGFAALENTLFLIKMYPISGTTVALLTGQLRFMGSTLLHTISSGIIGIAIGLSFFMKEWKKGWFLAVGFIVAITLHSAFNFFIMSGNGSNFLRILAFLWVVTIIVMLLFEKVRRISEKIIN</sequence>
<proteinExistence type="predicted"/>
<feature type="transmembrane region" description="Helical" evidence="1">
    <location>
        <begin position="204"/>
        <end position="223"/>
    </location>
</feature>
<keyword evidence="1" id="KW-0812">Transmembrane</keyword>
<feature type="transmembrane region" description="Helical" evidence="1">
    <location>
        <begin position="107"/>
        <end position="130"/>
    </location>
</feature>
<dbReference type="GO" id="GO:0008233">
    <property type="term" value="F:peptidase activity"/>
    <property type="evidence" value="ECO:0007669"/>
    <property type="project" value="InterPro"/>
</dbReference>
<organism evidence="2 3">
    <name type="scientific">Candidatus Nomurabacteria bacterium GW2011_GWF2_40_12</name>
    <dbReference type="NCBI Taxonomy" id="1618776"/>
    <lineage>
        <taxon>Bacteria</taxon>
        <taxon>Candidatus Nomuraibacteriota</taxon>
    </lineage>
</organism>
<dbReference type="AlphaFoldDB" id="A0A0G0QTF0"/>
<dbReference type="EMBL" id="LBYC01000003">
    <property type="protein sequence ID" value="KKR43493.1"/>
    <property type="molecule type" value="Genomic_DNA"/>
</dbReference>
<evidence type="ECO:0000313" key="3">
    <source>
        <dbReference type="Proteomes" id="UP000034301"/>
    </source>
</evidence>
<keyword evidence="1" id="KW-1133">Transmembrane helix</keyword>
<dbReference type="PANTHER" id="PTHR36844">
    <property type="entry name" value="PROTEASE PRSW"/>
    <property type="match status" value="1"/>
</dbReference>